<sequence>MDQQPQTNGTQASNNMAPMVSHGGHELFDAHEVIASTISVLDQYQMYEQHIQDAELKKILTNQTEFLTQLYNIMVECLQTGQKPSQSTHIYNMSQNNDVVYGMKPGQPKKPNQSVNDLTDQGLSAYMLGQAKGLASLMSMTALEMTNPVIRRVVGDSVPNLIEMSYEIFLYQNKRGYYQVPQLAAQDLTQMTNSYTQTPDQRIN</sequence>
<keyword evidence="6" id="KW-1185">Reference proteome</keyword>
<evidence type="ECO:0000313" key="5">
    <source>
        <dbReference type="EMBL" id="MFC7320786.1"/>
    </source>
</evidence>
<dbReference type="PANTHER" id="PTHR39183">
    <property type="entry name" value="SPORE COAT PROTEIN F-LIKE PROTEIN YHCQ"/>
    <property type="match status" value="1"/>
</dbReference>
<comment type="subcellular location">
    <subcellularLocation>
        <location evidence="2">Spore coat</location>
    </subcellularLocation>
</comment>
<gene>
    <name evidence="5" type="ORF">ACFQMN_07815</name>
</gene>
<evidence type="ECO:0000256" key="3">
    <source>
        <dbReference type="ARBA" id="ARBA00024344"/>
    </source>
</evidence>
<dbReference type="InterPro" id="IPR012347">
    <property type="entry name" value="Ferritin-like"/>
</dbReference>
<keyword evidence="1" id="KW-0749">Sporulation</keyword>
<organism evidence="5 6">
    <name type="scientific">Halobacillus campisalis</name>
    <dbReference type="NCBI Taxonomy" id="435909"/>
    <lineage>
        <taxon>Bacteria</taxon>
        <taxon>Bacillati</taxon>
        <taxon>Bacillota</taxon>
        <taxon>Bacilli</taxon>
        <taxon>Bacillales</taxon>
        <taxon>Bacillaceae</taxon>
        <taxon>Halobacillus</taxon>
    </lineage>
</organism>
<proteinExistence type="inferred from homology"/>
<dbReference type="EMBL" id="JBHTBY010000006">
    <property type="protein sequence ID" value="MFC7320786.1"/>
    <property type="molecule type" value="Genomic_DNA"/>
</dbReference>
<dbReference type="RefSeq" id="WP_289214379.1">
    <property type="nucleotide sequence ID" value="NZ_JAPVRC010000001.1"/>
</dbReference>
<evidence type="ECO:0000256" key="2">
    <source>
        <dbReference type="ARBA" id="ARBA00024325"/>
    </source>
</evidence>
<dbReference type="Gene3D" id="1.20.1260.10">
    <property type="match status" value="1"/>
</dbReference>
<evidence type="ECO:0000256" key="1">
    <source>
        <dbReference type="ARBA" id="ARBA00022969"/>
    </source>
</evidence>
<comment type="caution">
    <text evidence="5">The sequence shown here is derived from an EMBL/GenBank/DDBJ whole genome shotgun (WGS) entry which is preliminary data.</text>
</comment>
<dbReference type="InterPro" id="IPR012851">
    <property type="entry name" value="Spore_coat_CotF-like"/>
</dbReference>
<keyword evidence="5" id="KW-0167">Capsid protein</keyword>
<feature type="region of interest" description="Disordered" evidence="4">
    <location>
        <begin position="1"/>
        <end position="22"/>
    </location>
</feature>
<evidence type="ECO:0000256" key="4">
    <source>
        <dbReference type="SAM" id="MobiDB-lite"/>
    </source>
</evidence>
<dbReference type="PANTHER" id="PTHR39183:SF1">
    <property type="entry name" value="SPORE COAT PROTEIN F-LIKE PROTEIN YHCQ"/>
    <property type="match status" value="1"/>
</dbReference>
<name>A0ABW2K204_9BACI</name>
<accession>A0ABW2K204</accession>
<evidence type="ECO:0000313" key="6">
    <source>
        <dbReference type="Proteomes" id="UP001596494"/>
    </source>
</evidence>
<protein>
    <submittedName>
        <fullName evidence="5">Spore coat protein</fullName>
    </submittedName>
</protein>
<comment type="similarity">
    <text evidence="3">Belongs to the CotF family.</text>
</comment>
<feature type="compositionally biased region" description="Polar residues" evidence="4">
    <location>
        <begin position="1"/>
        <end position="16"/>
    </location>
</feature>
<dbReference type="Pfam" id="PF07875">
    <property type="entry name" value="Coat_F"/>
    <property type="match status" value="1"/>
</dbReference>
<keyword evidence="5" id="KW-0946">Virion</keyword>
<reference evidence="6" key="1">
    <citation type="journal article" date="2019" name="Int. J. Syst. Evol. Microbiol.">
        <title>The Global Catalogue of Microorganisms (GCM) 10K type strain sequencing project: providing services to taxonomists for standard genome sequencing and annotation.</title>
        <authorList>
            <consortium name="The Broad Institute Genomics Platform"/>
            <consortium name="The Broad Institute Genome Sequencing Center for Infectious Disease"/>
            <person name="Wu L."/>
            <person name="Ma J."/>
        </authorList>
    </citation>
    <scope>NUCLEOTIDE SEQUENCE [LARGE SCALE GENOMIC DNA]</scope>
    <source>
        <strain evidence="6">CCUG 73951</strain>
    </source>
</reference>
<dbReference type="Proteomes" id="UP001596494">
    <property type="component" value="Unassembled WGS sequence"/>
</dbReference>